<comment type="caution">
    <text evidence="1">The sequence shown here is derived from an EMBL/GenBank/DDBJ whole genome shotgun (WGS) entry which is preliminary data.</text>
</comment>
<accession>A0ABQ8J906</accession>
<evidence type="ECO:0000313" key="2">
    <source>
        <dbReference type="Proteomes" id="UP000887458"/>
    </source>
</evidence>
<reference evidence="1 2" key="2">
    <citation type="journal article" date="2022" name="Mol. Biol. Evol.">
        <title>Comparative Genomics Reveals Insights into the Divergent Evolution of Astigmatic Mites and Household Pest Adaptations.</title>
        <authorList>
            <person name="Xiong Q."/>
            <person name="Wan A.T."/>
            <person name="Liu X."/>
            <person name="Fung C.S."/>
            <person name="Xiao X."/>
            <person name="Malainual N."/>
            <person name="Hou J."/>
            <person name="Wang L."/>
            <person name="Wang M."/>
            <person name="Yang K.Y."/>
            <person name="Cui Y."/>
            <person name="Leung E.L."/>
            <person name="Nong W."/>
            <person name="Shin S.K."/>
            <person name="Au S.W."/>
            <person name="Jeong K.Y."/>
            <person name="Chew F.T."/>
            <person name="Hui J.H."/>
            <person name="Leung T.F."/>
            <person name="Tungtrongchitr A."/>
            <person name="Zhong N."/>
            <person name="Liu Z."/>
            <person name="Tsui S.K."/>
        </authorList>
    </citation>
    <scope>NUCLEOTIDE SEQUENCE [LARGE SCALE GENOMIC DNA]</scope>
    <source>
        <strain evidence="1">Derp</strain>
    </source>
</reference>
<keyword evidence="2" id="KW-1185">Reference proteome</keyword>
<organism evidence="1 2">
    <name type="scientific">Dermatophagoides pteronyssinus</name>
    <name type="common">European house dust mite</name>
    <dbReference type="NCBI Taxonomy" id="6956"/>
    <lineage>
        <taxon>Eukaryota</taxon>
        <taxon>Metazoa</taxon>
        <taxon>Ecdysozoa</taxon>
        <taxon>Arthropoda</taxon>
        <taxon>Chelicerata</taxon>
        <taxon>Arachnida</taxon>
        <taxon>Acari</taxon>
        <taxon>Acariformes</taxon>
        <taxon>Sarcoptiformes</taxon>
        <taxon>Astigmata</taxon>
        <taxon>Psoroptidia</taxon>
        <taxon>Analgoidea</taxon>
        <taxon>Pyroglyphidae</taxon>
        <taxon>Dermatophagoidinae</taxon>
        <taxon>Dermatophagoides</taxon>
    </lineage>
</organism>
<sequence>MAVLNKCPKFQFPEPMNEDNDVIPSLTNSFLPSGANIIVSCALNEYYFGLSLQVLAEPDEVVYNDESYQLKPVHNVHFLSKYLQFFSAKTLCQTTGPLEIID</sequence>
<reference evidence="1 2" key="1">
    <citation type="journal article" date="2018" name="J. Allergy Clin. Immunol.">
        <title>High-quality assembly of Dermatophagoides pteronyssinus genome and transcriptome reveals a wide range of novel allergens.</title>
        <authorList>
            <person name="Liu X.Y."/>
            <person name="Yang K.Y."/>
            <person name="Wang M.Q."/>
            <person name="Kwok J.S."/>
            <person name="Zeng X."/>
            <person name="Yang Z."/>
            <person name="Xiao X.J."/>
            <person name="Lau C.P."/>
            <person name="Li Y."/>
            <person name="Huang Z.M."/>
            <person name="Ba J.G."/>
            <person name="Yim A.K."/>
            <person name="Ouyang C.Y."/>
            <person name="Ngai S.M."/>
            <person name="Chan T.F."/>
            <person name="Leung E.L."/>
            <person name="Liu L."/>
            <person name="Liu Z.G."/>
            <person name="Tsui S.K."/>
        </authorList>
    </citation>
    <scope>NUCLEOTIDE SEQUENCE [LARGE SCALE GENOMIC DNA]</scope>
    <source>
        <strain evidence="1">Derp</strain>
    </source>
</reference>
<proteinExistence type="predicted"/>
<dbReference type="Proteomes" id="UP000887458">
    <property type="component" value="Unassembled WGS sequence"/>
</dbReference>
<evidence type="ECO:0000313" key="1">
    <source>
        <dbReference type="EMBL" id="KAH9419092.1"/>
    </source>
</evidence>
<dbReference type="EMBL" id="NJHN03000060">
    <property type="protein sequence ID" value="KAH9419092.1"/>
    <property type="molecule type" value="Genomic_DNA"/>
</dbReference>
<gene>
    <name evidence="1" type="ORF">DERP_005594</name>
</gene>
<protein>
    <submittedName>
        <fullName evidence="1">Uncharacterized protein</fullName>
    </submittedName>
</protein>
<name>A0ABQ8J906_DERPT</name>